<protein>
    <recommendedName>
        <fullName evidence="7">Protein bimA</fullName>
    </recommendedName>
</protein>
<dbReference type="SMART" id="SM00028">
    <property type="entry name" value="TPR"/>
    <property type="match status" value="9"/>
</dbReference>
<evidence type="ECO:0008006" key="7">
    <source>
        <dbReference type="Google" id="ProtNLM"/>
    </source>
</evidence>
<gene>
    <name evidence="5" type="ORF">B0I36DRAFT_232847</name>
</gene>
<dbReference type="Gene3D" id="1.25.40.10">
    <property type="entry name" value="Tetratricopeptide repeat domain"/>
    <property type="match status" value="4"/>
</dbReference>
<evidence type="ECO:0000256" key="4">
    <source>
        <dbReference type="SAM" id="MobiDB-lite"/>
    </source>
</evidence>
<dbReference type="GO" id="GO:0016567">
    <property type="term" value="P:protein ubiquitination"/>
    <property type="evidence" value="ECO:0007669"/>
    <property type="project" value="TreeGrafter"/>
</dbReference>
<feature type="region of interest" description="Disordered" evidence="4">
    <location>
        <begin position="372"/>
        <end position="396"/>
    </location>
</feature>
<evidence type="ECO:0000256" key="3">
    <source>
        <dbReference type="PROSITE-ProRule" id="PRU00339"/>
    </source>
</evidence>
<dbReference type="InterPro" id="IPR019734">
    <property type="entry name" value="TPR_rpt"/>
</dbReference>
<dbReference type="Pfam" id="PF13432">
    <property type="entry name" value="TPR_16"/>
    <property type="match status" value="1"/>
</dbReference>
<dbReference type="InterPro" id="IPR011990">
    <property type="entry name" value="TPR-like_helical_dom_sf"/>
</dbReference>
<dbReference type="RefSeq" id="XP_046019117.1">
    <property type="nucleotide sequence ID" value="XM_046149179.1"/>
</dbReference>
<evidence type="ECO:0000256" key="2">
    <source>
        <dbReference type="ARBA" id="ARBA00038210"/>
    </source>
</evidence>
<dbReference type="GO" id="GO:0051301">
    <property type="term" value="P:cell division"/>
    <property type="evidence" value="ECO:0007669"/>
    <property type="project" value="TreeGrafter"/>
</dbReference>
<feature type="compositionally biased region" description="Polar residues" evidence="4">
    <location>
        <begin position="274"/>
        <end position="296"/>
    </location>
</feature>
<dbReference type="GeneID" id="70178725"/>
<dbReference type="SUPFAM" id="SSF48452">
    <property type="entry name" value="TPR-like"/>
    <property type="match status" value="2"/>
</dbReference>
<evidence type="ECO:0000313" key="5">
    <source>
        <dbReference type="EMBL" id="KAH7041062.1"/>
    </source>
</evidence>
<dbReference type="Pfam" id="PF14559">
    <property type="entry name" value="TPR_19"/>
    <property type="match status" value="1"/>
</dbReference>
<dbReference type="GO" id="GO:0005737">
    <property type="term" value="C:cytoplasm"/>
    <property type="evidence" value="ECO:0007669"/>
    <property type="project" value="TreeGrafter"/>
</dbReference>
<dbReference type="AlphaFoldDB" id="A0A9P8YJF3"/>
<evidence type="ECO:0000256" key="1">
    <source>
        <dbReference type="ARBA" id="ARBA00022803"/>
    </source>
</evidence>
<dbReference type="Pfam" id="PF00515">
    <property type="entry name" value="TPR_1"/>
    <property type="match status" value="1"/>
</dbReference>
<dbReference type="Pfam" id="PF13181">
    <property type="entry name" value="TPR_8"/>
    <property type="match status" value="1"/>
</dbReference>
<feature type="repeat" description="TPR" evidence="3">
    <location>
        <begin position="127"/>
        <end position="160"/>
    </location>
</feature>
<dbReference type="OrthoDB" id="329563at2759"/>
<keyword evidence="6" id="KW-1185">Reference proteome</keyword>
<feature type="region of interest" description="Disordered" evidence="4">
    <location>
        <begin position="274"/>
        <end position="307"/>
    </location>
</feature>
<feature type="repeat" description="TPR" evidence="3">
    <location>
        <begin position="601"/>
        <end position="634"/>
    </location>
</feature>
<sequence>MAPSSSAVSSQLRQVVHYHLDNFAYDNALFFAERLAAHDPRTSESVYLLALSHFRLGDYQTAYEISKAVGHRGSHVSCAFLFAQTCLALDHHKEGIQALERARASWSGKNGFGKHGATTRSQHPDAATILCLLGKLYRARDEKKKAVISFEEALKANPFMWDAFTALCDMGVDVRTQNVFKLNESFLDCCSHDSNKNGVLAEQKDNAIAHQTEAASKRSYLRQQAAADMADPFDSQKAVSSSDSLFGNSSAPFGAGENDFLSKIAAARSRMATSTLDMGSDLTETPTTSNSDSNIRVPNAPSEQLPAPTRRAKTLPIDTGLQDPPLKIGHRLGTKRTLRAYDKVQEDAPSDGAPGGLRVPSATGIAAIERKRTVSGHPVQPRQHSEEPGAPQRRSARINMSRNPNIKSHPATTTTSVAPARELKKARPPIPRLARPISANTTVGRAVSGNRKPLEDSGMDVDHAEAPRVKEPVVQQPAPKQSTPDNLKVEEALKYVLELLRKFAAGYHAQSQFQGAEALTAYASLPRGQQDTPWVLSQMGKAHYEQAAYAEAEKYYRRLRILAPTRFEDMEVYSTILWFLKRETELSFLAHELVDACWRSPQAWCALGNAWSLARDHEQALRCFKRATQLDPKFAYAFTLQGHEHVSNEEYEKALTAYRRAISADRRHYNAYYGIGRVYEKLGNYDMAYTHFDAASNINPTNAVLICCIGNVLEKQRKIVPALQYFSKATELAPHAAQTRYKKARALLALNQLDAARKELEILKDLAPDEATVHFLLGKLYKTQNDKSSAVRHFTIALNLDPKASQQIKEAIESLEDDDDGYDDSMMG</sequence>
<dbReference type="PROSITE" id="PS50293">
    <property type="entry name" value="TPR_REGION"/>
    <property type="match status" value="1"/>
</dbReference>
<reference evidence="5" key="1">
    <citation type="journal article" date="2021" name="Nat. Commun.">
        <title>Genetic determinants of endophytism in the Arabidopsis root mycobiome.</title>
        <authorList>
            <person name="Mesny F."/>
            <person name="Miyauchi S."/>
            <person name="Thiergart T."/>
            <person name="Pickel B."/>
            <person name="Atanasova L."/>
            <person name="Karlsson M."/>
            <person name="Huettel B."/>
            <person name="Barry K.W."/>
            <person name="Haridas S."/>
            <person name="Chen C."/>
            <person name="Bauer D."/>
            <person name="Andreopoulos W."/>
            <person name="Pangilinan J."/>
            <person name="LaButti K."/>
            <person name="Riley R."/>
            <person name="Lipzen A."/>
            <person name="Clum A."/>
            <person name="Drula E."/>
            <person name="Henrissat B."/>
            <person name="Kohler A."/>
            <person name="Grigoriev I.V."/>
            <person name="Martin F.M."/>
            <person name="Hacquard S."/>
        </authorList>
    </citation>
    <scope>NUCLEOTIDE SEQUENCE</scope>
    <source>
        <strain evidence="5">MPI-CAGE-CH-0230</strain>
    </source>
</reference>
<dbReference type="GO" id="GO:0031145">
    <property type="term" value="P:anaphase-promoting complex-dependent catabolic process"/>
    <property type="evidence" value="ECO:0007669"/>
    <property type="project" value="TreeGrafter"/>
</dbReference>
<comment type="caution">
    <text evidence="5">The sequence shown here is derived from an EMBL/GenBank/DDBJ whole genome shotgun (WGS) entry which is preliminary data.</text>
</comment>
<dbReference type="Proteomes" id="UP000756346">
    <property type="component" value="Unassembled WGS sequence"/>
</dbReference>
<keyword evidence="1 3" id="KW-0802">TPR repeat</keyword>
<feature type="repeat" description="TPR" evidence="3">
    <location>
        <begin position="771"/>
        <end position="804"/>
    </location>
</feature>
<evidence type="ECO:0000313" key="6">
    <source>
        <dbReference type="Proteomes" id="UP000756346"/>
    </source>
</evidence>
<feature type="repeat" description="TPR" evidence="3">
    <location>
        <begin position="703"/>
        <end position="736"/>
    </location>
</feature>
<accession>A0A9P8YJF3</accession>
<name>A0A9P8YJF3_9PEZI</name>
<comment type="similarity">
    <text evidence="2">Belongs to the APC3/CDC27 family.</text>
</comment>
<feature type="repeat" description="TPR" evidence="3">
    <location>
        <begin position="669"/>
        <end position="702"/>
    </location>
</feature>
<dbReference type="PANTHER" id="PTHR12558:SF13">
    <property type="entry name" value="CELL DIVISION CYCLE PROTEIN 27 HOMOLOG"/>
    <property type="match status" value="1"/>
</dbReference>
<feature type="repeat" description="TPR" evidence="3">
    <location>
        <begin position="635"/>
        <end position="668"/>
    </location>
</feature>
<organism evidence="5 6">
    <name type="scientific">Microdochium trichocladiopsis</name>
    <dbReference type="NCBI Taxonomy" id="1682393"/>
    <lineage>
        <taxon>Eukaryota</taxon>
        <taxon>Fungi</taxon>
        <taxon>Dikarya</taxon>
        <taxon>Ascomycota</taxon>
        <taxon>Pezizomycotina</taxon>
        <taxon>Sordariomycetes</taxon>
        <taxon>Xylariomycetidae</taxon>
        <taxon>Xylariales</taxon>
        <taxon>Microdochiaceae</taxon>
        <taxon>Microdochium</taxon>
    </lineage>
</organism>
<dbReference type="PANTHER" id="PTHR12558">
    <property type="entry name" value="CELL DIVISION CYCLE 16,23,27"/>
    <property type="match status" value="1"/>
</dbReference>
<dbReference type="GO" id="GO:0005680">
    <property type="term" value="C:anaphase-promoting complex"/>
    <property type="evidence" value="ECO:0007669"/>
    <property type="project" value="TreeGrafter"/>
</dbReference>
<dbReference type="PROSITE" id="PS50005">
    <property type="entry name" value="TPR"/>
    <property type="match status" value="6"/>
</dbReference>
<dbReference type="EMBL" id="JAGTJQ010000001">
    <property type="protein sequence ID" value="KAH7041062.1"/>
    <property type="molecule type" value="Genomic_DNA"/>
</dbReference>
<proteinExistence type="inferred from homology"/>
<dbReference type="Pfam" id="PF12895">
    <property type="entry name" value="ANAPC3"/>
    <property type="match status" value="1"/>
</dbReference>
<dbReference type="GO" id="GO:0007091">
    <property type="term" value="P:metaphase/anaphase transition of mitotic cell cycle"/>
    <property type="evidence" value="ECO:0007669"/>
    <property type="project" value="TreeGrafter"/>
</dbReference>